<protein>
    <submittedName>
        <fullName evidence="2">Uncharacterized protein</fullName>
    </submittedName>
</protein>
<feature type="compositionally biased region" description="Low complexity" evidence="1">
    <location>
        <begin position="24"/>
        <end position="41"/>
    </location>
</feature>
<feature type="region of interest" description="Disordered" evidence="1">
    <location>
        <begin position="20"/>
        <end position="45"/>
    </location>
</feature>
<sequence length="347" mass="36107">HLTTVAFFKRWQQGTPVITSVDINNSNNNNNNNNNSNNNNNTSAIQRGVAGDVPAASPVLESNLPCLSSQCVPDAATSAGTFAPAVATWAATPLATPASNNNNNNNNSNNNNHSNNNNNTPVVVTPAITAPASPVAPLLAPAPVSLTELMLSGSASSSDPPPGPVTGAADTLAEASGASVTAAYVAEADSASSLQNQLLSFEALAFGSQPPPVIDAVNSQPRKLYRLAFHDPITRRPIPPGSKEFFDLLRTLGEDCPETAFHLRATAPMALVQAEPQQVSVVVLPLRDQVIFPLLRGSFEVPKSAYDEAQSLIDRGLAIGIGAIALRPISPKGRLAAADVAQGDLYE</sequence>
<accession>A0A813JYB3</accession>
<dbReference type="PANTHER" id="PTHR20916">
    <property type="entry name" value="CYSTEINE AND GLYCINE-RICH PROTEIN 2 BINDING PROTEIN"/>
    <property type="match status" value="1"/>
</dbReference>
<dbReference type="EMBL" id="CAJNNW010027636">
    <property type="protein sequence ID" value="CAE8692446.1"/>
    <property type="molecule type" value="Genomic_DNA"/>
</dbReference>
<name>A0A813JYB3_POLGL</name>
<organism evidence="2 3">
    <name type="scientific">Polarella glacialis</name>
    <name type="common">Dinoflagellate</name>
    <dbReference type="NCBI Taxonomy" id="89957"/>
    <lineage>
        <taxon>Eukaryota</taxon>
        <taxon>Sar</taxon>
        <taxon>Alveolata</taxon>
        <taxon>Dinophyceae</taxon>
        <taxon>Suessiales</taxon>
        <taxon>Suessiaceae</taxon>
        <taxon>Polarella</taxon>
    </lineage>
</organism>
<comment type="caution">
    <text evidence="2">The sequence shown here is derived from an EMBL/GenBank/DDBJ whole genome shotgun (WGS) entry which is preliminary data.</text>
</comment>
<evidence type="ECO:0000256" key="1">
    <source>
        <dbReference type="SAM" id="MobiDB-lite"/>
    </source>
</evidence>
<dbReference type="PANTHER" id="PTHR20916:SF18">
    <property type="entry name" value="IPT_TIG DOMAIN-CONTAINING PROTEIN"/>
    <property type="match status" value="1"/>
</dbReference>
<feature type="non-terminal residue" evidence="2">
    <location>
        <position position="347"/>
    </location>
</feature>
<dbReference type="Proteomes" id="UP000626109">
    <property type="component" value="Unassembled WGS sequence"/>
</dbReference>
<evidence type="ECO:0000313" key="2">
    <source>
        <dbReference type="EMBL" id="CAE8692446.1"/>
    </source>
</evidence>
<feature type="region of interest" description="Disordered" evidence="1">
    <location>
        <begin position="96"/>
        <end position="122"/>
    </location>
</feature>
<gene>
    <name evidence="2" type="ORF">PGLA2088_LOCUS27872</name>
</gene>
<feature type="non-terminal residue" evidence="2">
    <location>
        <position position="1"/>
    </location>
</feature>
<proteinExistence type="predicted"/>
<dbReference type="AlphaFoldDB" id="A0A813JYB3"/>
<reference evidence="2" key="1">
    <citation type="submission" date="2021-02" db="EMBL/GenBank/DDBJ databases">
        <authorList>
            <person name="Dougan E. K."/>
            <person name="Rhodes N."/>
            <person name="Thang M."/>
            <person name="Chan C."/>
        </authorList>
    </citation>
    <scope>NUCLEOTIDE SEQUENCE</scope>
</reference>
<evidence type="ECO:0000313" key="3">
    <source>
        <dbReference type="Proteomes" id="UP000626109"/>
    </source>
</evidence>